<dbReference type="AlphaFoldDB" id="A0A4Y8S693"/>
<gene>
    <name evidence="1" type="ORF">E2R66_21580</name>
</gene>
<reference evidence="1 2" key="1">
    <citation type="journal article" date="2017" name="Int. J. Syst. Evol. Microbiol.">
        <title>Mucilaginibacterpsychrotolerans sp. nov., isolated from peatlands.</title>
        <authorList>
            <person name="Deng Y."/>
            <person name="Shen L."/>
            <person name="Xu B."/>
            <person name="Liu Y."/>
            <person name="Gu Z."/>
            <person name="Liu H."/>
            <person name="Zhou Y."/>
        </authorList>
    </citation>
    <scope>NUCLEOTIDE SEQUENCE [LARGE SCALE GENOMIC DNA]</scope>
    <source>
        <strain evidence="1 2">NH7-4</strain>
    </source>
</reference>
<protein>
    <submittedName>
        <fullName evidence="1">PRTRC system protein B</fullName>
    </submittedName>
</protein>
<evidence type="ECO:0000313" key="2">
    <source>
        <dbReference type="Proteomes" id="UP000297540"/>
    </source>
</evidence>
<proteinExistence type="predicted"/>
<sequence>MRTNITQQFGHLYEPVKALLIYSNNEKKNIYVEAYDMDRNGKPINAHPLTVQESISLAKALDTSEDLQTGFLDPVGLMPQNILYINRGRNAYAVWHTPAKKVRLLFKEGLDIPNGEAYIPPMIWKATRNTLAVYALNTDEAVNLATPLCKAPYFNIYPDGKVCLGTVTIQIPKDCGLEEFMRQWEIYFFNSFFSHTLGGESPVKGNIVQLWKKLINTDIPFPTDKLTPIKLTLKNLIK</sequence>
<dbReference type="EMBL" id="SOZE01000029">
    <property type="protein sequence ID" value="TFF34543.1"/>
    <property type="molecule type" value="Genomic_DNA"/>
</dbReference>
<dbReference type="RefSeq" id="WP_133234661.1">
    <property type="nucleotide sequence ID" value="NZ_SOZE01000029.1"/>
</dbReference>
<dbReference type="InterPro" id="IPR032787">
    <property type="entry name" value="Prok-E2_D"/>
</dbReference>
<organism evidence="1 2">
    <name type="scientific">Mucilaginibacter psychrotolerans</name>
    <dbReference type="NCBI Taxonomy" id="1524096"/>
    <lineage>
        <taxon>Bacteria</taxon>
        <taxon>Pseudomonadati</taxon>
        <taxon>Bacteroidota</taxon>
        <taxon>Sphingobacteriia</taxon>
        <taxon>Sphingobacteriales</taxon>
        <taxon>Sphingobacteriaceae</taxon>
        <taxon>Mucilaginibacter</taxon>
    </lineage>
</organism>
<evidence type="ECO:0000313" key="1">
    <source>
        <dbReference type="EMBL" id="TFF34543.1"/>
    </source>
</evidence>
<dbReference type="Pfam" id="PF14460">
    <property type="entry name" value="Prok-E2_D"/>
    <property type="match status" value="1"/>
</dbReference>
<keyword evidence="2" id="KW-1185">Reference proteome</keyword>
<name>A0A4Y8S693_9SPHI</name>
<dbReference type="Proteomes" id="UP000297540">
    <property type="component" value="Unassembled WGS sequence"/>
</dbReference>
<accession>A0A4Y8S693</accession>
<dbReference type="OrthoDB" id="1030341at2"/>
<comment type="caution">
    <text evidence="1">The sequence shown here is derived from an EMBL/GenBank/DDBJ whole genome shotgun (WGS) entry which is preliminary data.</text>
</comment>